<feature type="transmembrane region" description="Helical" evidence="1">
    <location>
        <begin position="134"/>
        <end position="157"/>
    </location>
</feature>
<dbReference type="InterPro" id="IPR011415">
    <property type="entry name" value="SpmA_SpmB"/>
</dbReference>
<feature type="transmembrane region" description="Helical" evidence="1">
    <location>
        <begin position="37"/>
        <end position="56"/>
    </location>
</feature>
<feature type="transmembrane region" description="Helical" evidence="1">
    <location>
        <begin position="390"/>
        <end position="411"/>
    </location>
</feature>
<name>B9XEM7_PEDPL</name>
<reference evidence="3 4" key="1">
    <citation type="journal article" date="2011" name="J. Bacteriol.">
        <title>Genome sequence of 'Pedosphaera parvula' Ellin514, an aerobic Verrucomicrobial isolate from pasture soil.</title>
        <authorList>
            <person name="Kant R."/>
            <person name="van Passel M.W."/>
            <person name="Sangwan P."/>
            <person name="Palva A."/>
            <person name="Lucas S."/>
            <person name="Copeland A."/>
            <person name="Lapidus A."/>
            <person name="Glavina Del Rio T."/>
            <person name="Dalin E."/>
            <person name="Tice H."/>
            <person name="Bruce D."/>
            <person name="Goodwin L."/>
            <person name="Pitluck S."/>
            <person name="Chertkov O."/>
            <person name="Larimer F.W."/>
            <person name="Land M.L."/>
            <person name="Hauser L."/>
            <person name="Brettin T.S."/>
            <person name="Detter J.C."/>
            <person name="Han S."/>
            <person name="de Vos W.M."/>
            <person name="Janssen P.H."/>
            <person name="Smidt H."/>
        </authorList>
    </citation>
    <scope>NUCLEOTIDE SEQUENCE [LARGE SCALE GENOMIC DNA]</scope>
    <source>
        <strain evidence="3 4">Ellin514</strain>
    </source>
</reference>
<keyword evidence="4" id="KW-1185">Reference proteome</keyword>
<gene>
    <name evidence="3" type="ORF">Cflav_PD4781</name>
</gene>
<dbReference type="AlphaFoldDB" id="B9XEM7"/>
<dbReference type="PANTHER" id="PTHR35793:SF2">
    <property type="entry name" value="INNER MEMBRANE PROTEIN YJIG"/>
    <property type="match status" value="1"/>
</dbReference>
<dbReference type="EMBL" id="ABOX02000008">
    <property type="protein sequence ID" value="EEF61741.1"/>
    <property type="molecule type" value="Genomic_DNA"/>
</dbReference>
<feature type="transmembrane region" description="Helical" evidence="1">
    <location>
        <begin position="228"/>
        <end position="250"/>
    </location>
</feature>
<feature type="transmembrane region" description="Helical" evidence="1">
    <location>
        <begin position="423"/>
        <end position="443"/>
    </location>
</feature>
<dbReference type="Pfam" id="PF07670">
    <property type="entry name" value="Gate"/>
    <property type="match status" value="2"/>
</dbReference>
<dbReference type="STRING" id="320771.Cflav_PD4781"/>
<dbReference type="GO" id="GO:0005886">
    <property type="term" value="C:plasma membrane"/>
    <property type="evidence" value="ECO:0007669"/>
    <property type="project" value="TreeGrafter"/>
</dbReference>
<keyword evidence="1" id="KW-1133">Transmembrane helix</keyword>
<keyword evidence="1" id="KW-0812">Transmembrane</keyword>
<dbReference type="InterPro" id="IPR052549">
    <property type="entry name" value="SpmB"/>
</dbReference>
<sequence>MLNYIWLGLLVFAVVIGGVTGHMKEVSDGAFNMAKTAVMDISLPLIGIMALWLGIMRLAEKSGMVQILARLLRPLMVRLFPDVPPEHPAMGSMVMNMAANMLGLSNAATPLGIRAMKDLDSLNPRPGTATNAMCTFLAINTSSIQLIPVTAVAILAVNKSKDPSSIIGSSFLATVCAAISAIIMVKILEKLPMFRLPPITEEDRKKKAEQVATEATKEEAITIQPLQWWGILVLVGYALFFLWLFVSLWFPEVFGKPVPEDLQKDNHLISAVKTLSLLSIPILLSFFPLYAFVRRIKVYEEFVEGAKEGFQVIIKIIPNLVAILVAIGMFRGAGGIDMLTKLLAPAMNLVRFPPELLPMALVRPLSGSGTLGIFTDLVTQNGADHILSRMAGTIYGSTETTFYVLAVYFGATGIKRSRHAVPAGLVADTVSIIASVIICRLMFK</sequence>
<accession>B9XEM7</accession>
<feature type="transmembrane region" description="Helical" evidence="1">
    <location>
        <begin position="163"/>
        <end position="185"/>
    </location>
</feature>
<feature type="transmembrane region" description="Helical" evidence="1">
    <location>
        <begin position="270"/>
        <end position="292"/>
    </location>
</feature>
<dbReference type="OrthoDB" id="9782481at2"/>
<comment type="caution">
    <text evidence="3">The sequence shown here is derived from an EMBL/GenBank/DDBJ whole genome shotgun (WGS) entry which is preliminary data.</text>
</comment>
<keyword evidence="1" id="KW-0472">Membrane</keyword>
<dbReference type="Proteomes" id="UP000003688">
    <property type="component" value="Unassembled WGS sequence"/>
</dbReference>
<feature type="transmembrane region" description="Helical" evidence="1">
    <location>
        <begin position="312"/>
        <end position="336"/>
    </location>
</feature>
<proteinExistence type="predicted"/>
<evidence type="ECO:0000313" key="3">
    <source>
        <dbReference type="EMBL" id="EEF61741.1"/>
    </source>
</evidence>
<feature type="domain" description="Nucleoside transporter/FeoB GTPase Gate" evidence="2">
    <location>
        <begin position="44"/>
        <end position="152"/>
    </location>
</feature>
<dbReference type="PIRSF" id="PIRSF036542">
    <property type="entry name" value="SpmA_SpmB"/>
    <property type="match status" value="1"/>
</dbReference>
<dbReference type="InterPro" id="IPR011642">
    <property type="entry name" value="Gate_dom"/>
</dbReference>
<dbReference type="RefSeq" id="WP_007414275.1">
    <property type="nucleotide sequence ID" value="NZ_ABOX02000008.1"/>
</dbReference>
<evidence type="ECO:0000256" key="1">
    <source>
        <dbReference type="SAM" id="Phobius"/>
    </source>
</evidence>
<evidence type="ECO:0000259" key="2">
    <source>
        <dbReference type="Pfam" id="PF07670"/>
    </source>
</evidence>
<organism evidence="3 4">
    <name type="scientific">Pedosphaera parvula (strain Ellin514)</name>
    <dbReference type="NCBI Taxonomy" id="320771"/>
    <lineage>
        <taxon>Bacteria</taxon>
        <taxon>Pseudomonadati</taxon>
        <taxon>Verrucomicrobiota</taxon>
        <taxon>Pedosphaerae</taxon>
        <taxon>Pedosphaerales</taxon>
        <taxon>Pedosphaeraceae</taxon>
        <taxon>Pedosphaera</taxon>
    </lineage>
</organism>
<dbReference type="PANTHER" id="PTHR35793">
    <property type="entry name" value="INNER MEMBRANE PROTEIN YJIG"/>
    <property type="match status" value="1"/>
</dbReference>
<evidence type="ECO:0000313" key="4">
    <source>
        <dbReference type="Proteomes" id="UP000003688"/>
    </source>
</evidence>
<feature type="domain" description="Nucleoside transporter/FeoB GTPase Gate" evidence="2">
    <location>
        <begin position="314"/>
        <end position="415"/>
    </location>
</feature>
<protein>
    <submittedName>
        <fullName evidence="3">Nucleoside recognition domain protein</fullName>
    </submittedName>
</protein>